<feature type="transmembrane region" description="Helical" evidence="1">
    <location>
        <begin position="137"/>
        <end position="158"/>
    </location>
</feature>
<protein>
    <submittedName>
        <fullName evidence="2">Uncharacterized protein</fullName>
    </submittedName>
</protein>
<keyword evidence="1" id="KW-0812">Transmembrane</keyword>
<feature type="transmembrane region" description="Helical" evidence="1">
    <location>
        <begin position="39"/>
        <end position="60"/>
    </location>
</feature>
<accession>A0ABU1N4W7</accession>
<organism evidence="2 3">
    <name type="scientific">Caulobacter rhizosphaerae</name>
    <dbReference type="NCBI Taxonomy" id="2010972"/>
    <lineage>
        <taxon>Bacteria</taxon>
        <taxon>Pseudomonadati</taxon>
        <taxon>Pseudomonadota</taxon>
        <taxon>Alphaproteobacteria</taxon>
        <taxon>Caulobacterales</taxon>
        <taxon>Caulobacteraceae</taxon>
        <taxon>Caulobacter</taxon>
    </lineage>
</organism>
<keyword evidence="1" id="KW-0472">Membrane</keyword>
<reference evidence="2 3" key="1">
    <citation type="submission" date="2023-07" db="EMBL/GenBank/DDBJ databases">
        <title>Sorghum-associated microbial communities from plants grown in Nebraska, USA.</title>
        <authorList>
            <person name="Schachtman D."/>
        </authorList>
    </citation>
    <scope>NUCLEOTIDE SEQUENCE [LARGE SCALE GENOMIC DNA]</scope>
    <source>
        <strain evidence="2 3">DS2154</strain>
    </source>
</reference>
<name>A0ABU1N4W7_9CAUL</name>
<feature type="transmembrane region" description="Helical" evidence="1">
    <location>
        <begin position="170"/>
        <end position="189"/>
    </location>
</feature>
<keyword evidence="3" id="KW-1185">Reference proteome</keyword>
<feature type="transmembrane region" description="Helical" evidence="1">
    <location>
        <begin position="105"/>
        <end position="125"/>
    </location>
</feature>
<dbReference type="RefSeq" id="WP_056752614.1">
    <property type="nucleotide sequence ID" value="NZ_BMLD01000015.1"/>
</dbReference>
<proteinExistence type="predicted"/>
<keyword evidence="1" id="KW-1133">Transmembrane helix</keyword>
<evidence type="ECO:0000313" key="2">
    <source>
        <dbReference type="EMBL" id="MDR6533511.1"/>
    </source>
</evidence>
<gene>
    <name evidence="2" type="ORF">J2800_004277</name>
</gene>
<feature type="transmembrane region" description="Helical" evidence="1">
    <location>
        <begin position="72"/>
        <end position="93"/>
    </location>
</feature>
<evidence type="ECO:0000313" key="3">
    <source>
        <dbReference type="Proteomes" id="UP001262754"/>
    </source>
</evidence>
<dbReference type="Proteomes" id="UP001262754">
    <property type="component" value="Unassembled WGS sequence"/>
</dbReference>
<sequence length="193" mass="20754">MTSERGEFRALKKLLLFAGFIGGILLSVRIGALGGVWSFVGGLGTVAASLVFAYASYRLFAREPLRPPIRRYLLRFGVSMSAYVVLLIGATMLHRHGLTAGPLGYLIALAPALAILGTIASMGFYLAEETDEFHREVLIQSLLWGIAVTLGAASVWGFLETFGKAPHAPAWAVVPIFAVAMGLSQPLIARRYC</sequence>
<feature type="transmembrane region" description="Helical" evidence="1">
    <location>
        <begin position="14"/>
        <end position="33"/>
    </location>
</feature>
<dbReference type="EMBL" id="JAVDRL010000013">
    <property type="protein sequence ID" value="MDR6533511.1"/>
    <property type="molecule type" value="Genomic_DNA"/>
</dbReference>
<comment type="caution">
    <text evidence="2">The sequence shown here is derived from an EMBL/GenBank/DDBJ whole genome shotgun (WGS) entry which is preliminary data.</text>
</comment>
<evidence type="ECO:0000256" key="1">
    <source>
        <dbReference type="SAM" id="Phobius"/>
    </source>
</evidence>